<comment type="similarity">
    <text evidence="2">Belongs to the glycosyl hydrolase 33 family.</text>
</comment>
<keyword evidence="10" id="KW-1185">Reference proteome</keyword>
<proteinExistence type="inferred from homology"/>
<dbReference type="InterPro" id="IPR036278">
    <property type="entry name" value="Sialidase_sf"/>
</dbReference>
<evidence type="ECO:0000256" key="5">
    <source>
        <dbReference type="ARBA" id="ARBA00023277"/>
    </source>
</evidence>
<evidence type="ECO:0000313" key="10">
    <source>
        <dbReference type="Proteomes" id="UP001274896"/>
    </source>
</evidence>
<keyword evidence="4" id="KW-0442">Lipid degradation</keyword>
<dbReference type="GO" id="GO:0005737">
    <property type="term" value="C:cytoplasm"/>
    <property type="evidence" value="ECO:0007669"/>
    <property type="project" value="TreeGrafter"/>
</dbReference>
<evidence type="ECO:0000256" key="3">
    <source>
        <dbReference type="ARBA" id="ARBA00012733"/>
    </source>
</evidence>
<evidence type="ECO:0000256" key="6">
    <source>
        <dbReference type="ARBA" id="ARBA00023295"/>
    </source>
</evidence>
<feature type="region of interest" description="Disordered" evidence="7">
    <location>
        <begin position="81"/>
        <end position="106"/>
    </location>
</feature>
<dbReference type="InterPro" id="IPR043502">
    <property type="entry name" value="DNA/RNA_pol_sf"/>
</dbReference>
<keyword evidence="4" id="KW-0443">Lipid metabolism</keyword>
<dbReference type="Gene3D" id="3.10.10.10">
    <property type="entry name" value="HIV Type 1 Reverse Transcriptase, subunit A, domain 1"/>
    <property type="match status" value="1"/>
</dbReference>
<dbReference type="GO" id="GO:0006689">
    <property type="term" value="P:ganglioside catabolic process"/>
    <property type="evidence" value="ECO:0007669"/>
    <property type="project" value="TreeGrafter"/>
</dbReference>
<keyword evidence="6" id="KW-0378">Hydrolase</keyword>
<dbReference type="Gene3D" id="2.120.10.10">
    <property type="match status" value="1"/>
</dbReference>
<dbReference type="SUPFAM" id="SSF56672">
    <property type="entry name" value="DNA/RNA polymerases"/>
    <property type="match status" value="1"/>
</dbReference>
<evidence type="ECO:0000259" key="8">
    <source>
        <dbReference type="Pfam" id="PF13088"/>
    </source>
</evidence>
<comment type="caution">
    <text evidence="9">The sequence shown here is derived from an EMBL/GenBank/DDBJ whole genome shotgun (WGS) entry which is preliminary data.</text>
</comment>
<evidence type="ECO:0000313" key="9">
    <source>
        <dbReference type="EMBL" id="KAK3506394.1"/>
    </source>
</evidence>
<dbReference type="AlphaFoldDB" id="A0AAE0PQK6"/>
<dbReference type="EC" id="3.2.1.18" evidence="3"/>
<organism evidence="9 10">
    <name type="scientific">Hemibagrus guttatus</name>
    <dbReference type="NCBI Taxonomy" id="175788"/>
    <lineage>
        <taxon>Eukaryota</taxon>
        <taxon>Metazoa</taxon>
        <taxon>Chordata</taxon>
        <taxon>Craniata</taxon>
        <taxon>Vertebrata</taxon>
        <taxon>Euteleostomi</taxon>
        <taxon>Actinopterygii</taxon>
        <taxon>Neopterygii</taxon>
        <taxon>Teleostei</taxon>
        <taxon>Ostariophysi</taxon>
        <taxon>Siluriformes</taxon>
        <taxon>Bagridae</taxon>
        <taxon>Hemibagrus</taxon>
    </lineage>
</organism>
<dbReference type="Pfam" id="PF13088">
    <property type="entry name" value="BNR_2"/>
    <property type="match status" value="1"/>
</dbReference>
<dbReference type="InterPro" id="IPR011040">
    <property type="entry name" value="Sialidase"/>
</dbReference>
<dbReference type="PANTHER" id="PTHR10628:SF30">
    <property type="entry name" value="EXO-ALPHA-SIALIDASE"/>
    <property type="match status" value="1"/>
</dbReference>
<evidence type="ECO:0000256" key="4">
    <source>
        <dbReference type="ARBA" id="ARBA00022963"/>
    </source>
</evidence>
<keyword evidence="6" id="KW-0326">Glycosidase</keyword>
<dbReference type="PANTHER" id="PTHR10628">
    <property type="entry name" value="SIALIDASE"/>
    <property type="match status" value="1"/>
</dbReference>
<dbReference type="Proteomes" id="UP001274896">
    <property type="component" value="Unassembled WGS sequence"/>
</dbReference>
<dbReference type="GO" id="GO:0016020">
    <property type="term" value="C:membrane"/>
    <property type="evidence" value="ECO:0007669"/>
    <property type="project" value="TreeGrafter"/>
</dbReference>
<dbReference type="EMBL" id="JAUCMX010000037">
    <property type="protein sequence ID" value="KAK3506394.1"/>
    <property type="molecule type" value="Genomic_DNA"/>
</dbReference>
<comment type="catalytic activity">
    <reaction evidence="1">
        <text>Hydrolysis of alpha-(2-&gt;3)-, alpha-(2-&gt;6)-, alpha-(2-&gt;8)- glycosidic linkages of terminal sialic acid residues in oligosaccharides, glycoproteins, glycolipids, colominic acid and synthetic substrates.</text>
        <dbReference type="EC" id="3.2.1.18"/>
    </reaction>
</comment>
<evidence type="ECO:0000256" key="1">
    <source>
        <dbReference type="ARBA" id="ARBA00000427"/>
    </source>
</evidence>
<dbReference type="Gene3D" id="3.30.70.270">
    <property type="match status" value="1"/>
</dbReference>
<name>A0AAE0PQK6_9TELE</name>
<gene>
    <name evidence="9" type="ORF">QTP70_015326</name>
</gene>
<accession>A0AAE0PQK6</accession>
<dbReference type="SUPFAM" id="SSF50939">
    <property type="entry name" value="Sialidases"/>
    <property type="match status" value="1"/>
</dbReference>
<dbReference type="GO" id="GO:0009313">
    <property type="term" value="P:oligosaccharide catabolic process"/>
    <property type="evidence" value="ECO:0007669"/>
    <property type="project" value="TreeGrafter"/>
</dbReference>
<feature type="domain" description="Sialidase" evidence="8">
    <location>
        <begin position="222"/>
        <end position="517"/>
    </location>
</feature>
<sequence>MVEIKDFTVDQEEDLLGSTSFKPFIIPWTSWEPVPQVLLGIKAGYTLDGLPTHHKAHTADNLEMPINLPCMSLDWGRKPLRHGENIQTPHTHGEGGNRTPNPGAPETKAMEEYIVEALAAGFIGASTSPAAAGFFLAYYFTKLDLHCPYNLIRIKEGDEWKTAFHTTRGHYEYRVIRNYEYWIKRHFGEMGNCHSSLTSELSSTPVFTNTFYRIPALVHIDGTFLAFAESRTSPRDEHATLLILNRGTWQNGSVQWSGFQELKKTEMDNHRAMNPCPVYDKEKNILFLFFNCISKEISEKDQIDNCKNAAKLCYITSSDKGETWTDLVDLTERVIGDEIENWATFSVAPGHSIQMKDGRLIVPAYVYYIDSSVKSYAFAFYSDDHGSTWSYGKKLSVTCGECQVAEITSNGKTYLYCNARSSEGYRVEAWSENGGESFDKISCNKSLVEPPTGCQGSVVSFQLESQDTWLLFLHTTDREKRKDLGVYLNKTLDPKGWTEPYIINPGCSGYSDLIQIDEIRFACLLEHKTHNHEEIAFVEFTLDDMKSKSEAV</sequence>
<dbReference type="InterPro" id="IPR043128">
    <property type="entry name" value="Rev_trsase/Diguanyl_cyclase"/>
</dbReference>
<dbReference type="InterPro" id="IPR026856">
    <property type="entry name" value="Sialidase_fam"/>
</dbReference>
<dbReference type="CDD" id="cd15482">
    <property type="entry name" value="Sialidase_non-viral"/>
    <property type="match status" value="1"/>
</dbReference>
<protein>
    <recommendedName>
        <fullName evidence="3">exo-alpha-sialidase</fullName>
        <ecNumber evidence="3">3.2.1.18</ecNumber>
    </recommendedName>
</protein>
<dbReference type="GO" id="GO:0004308">
    <property type="term" value="F:exo-alpha-sialidase activity"/>
    <property type="evidence" value="ECO:0007669"/>
    <property type="project" value="UniProtKB-EC"/>
</dbReference>
<keyword evidence="5" id="KW-0119">Carbohydrate metabolism</keyword>
<reference evidence="9" key="1">
    <citation type="submission" date="2023-06" db="EMBL/GenBank/DDBJ databases">
        <title>Male Hemibagrus guttatus genome.</title>
        <authorList>
            <person name="Bian C."/>
        </authorList>
    </citation>
    <scope>NUCLEOTIDE SEQUENCE</scope>
    <source>
        <strain evidence="9">Male_cb2023</strain>
        <tissue evidence="9">Muscle</tissue>
    </source>
</reference>
<evidence type="ECO:0000256" key="2">
    <source>
        <dbReference type="ARBA" id="ARBA00009348"/>
    </source>
</evidence>
<evidence type="ECO:0000256" key="7">
    <source>
        <dbReference type="SAM" id="MobiDB-lite"/>
    </source>
</evidence>